<evidence type="ECO:0000256" key="7">
    <source>
        <dbReference type="SAM" id="MobiDB-lite"/>
    </source>
</evidence>
<dbReference type="AlphaFoldDB" id="A0A1E7JX48"/>
<dbReference type="PROSITE" id="PS50011">
    <property type="entry name" value="PROTEIN_KINASE_DOM"/>
    <property type="match status" value="1"/>
</dbReference>
<feature type="binding site" evidence="6">
    <location>
        <position position="59"/>
    </location>
    <ligand>
        <name>ATP</name>
        <dbReference type="ChEBI" id="CHEBI:30616"/>
    </ligand>
</feature>
<dbReference type="InterPro" id="IPR001680">
    <property type="entry name" value="WD40_rpt"/>
</dbReference>
<dbReference type="PROSITE" id="PS00107">
    <property type="entry name" value="PROTEIN_KINASE_ATP"/>
    <property type="match status" value="1"/>
</dbReference>
<dbReference type="InterPro" id="IPR036322">
    <property type="entry name" value="WD40_repeat_dom_sf"/>
</dbReference>
<dbReference type="InterPro" id="IPR019775">
    <property type="entry name" value="WD40_repeat_CS"/>
</dbReference>
<dbReference type="PROSITE" id="PS00678">
    <property type="entry name" value="WD_REPEATS_1"/>
    <property type="match status" value="3"/>
</dbReference>
<feature type="repeat" description="WD" evidence="5">
    <location>
        <begin position="641"/>
        <end position="682"/>
    </location>
</feature>
<dbReference type="InterPro" id="IPR008271">
    <property type="entry name" value="Ser/Thr_kinase_AS"/>
</dbReference>
<feature type="domain" description="Protein kinase" evidence="8">
    <location>
        <begin position="31"/>
        <end position="288"/>
    </location>
</feature>
<keyword evidence="2" id="KW-0677">Repeat</keyword>
<dbReference type="PANTHER" id="PTHR44129">
    <property type="entry name" value="WD REPEAT-CONTAINING PROTEIN POP1"/>
    <property type="match status" value="1"/>
</dbReference>
<dbReference type="SUPFAM" id="SSF50978">
    <property type="entry name" value="WD40 repeat-like"/>
    <property type="match status" value="1"/>
</dbReference>
<feature type="compositionally biased region" description="Polar residues" evidence="7">
    <location>
        <begin position="422"/>
        <end position="431"/>
    </location>
</feature>
<evidence type="ECO:0000313" key="10">
    <source>
        <dbReference type="Proteomes" id="UP000176101"/>
    </source>
</evidence>
<proteinExistence type="predicted"/>
<dbReference type="InterPro" id="IPR017441">
    <property type="entry name" value="Protein_kinase_ATP_BS"/>
</dbReference>
<feature type="repeat" description="WD" evidence="5">
    <location>
        <begin position="600"/>
        <end position="640"/>
    </location>
</feature>
<dbReference type="GO" id="GO:0004672">
    <property type="term" value="F:protein kinase activity"/>
    <property type="evidence" value="ECO:0007669"/>
    <property type="project" value="InterPro"/>
</dbReference>
<dbReference type="CDD" id="cd14014">
    <property type="entry name" value="STKc_PknB_like"/>
    <property type="match status" value="1"/>
</dbReference>
<dbReference type="STRING" id="1075402.AN216_21370"/>
<dbReference type="InterPro" id="IPR050349">
    <property type="entry name" value="WD_LIS1/nudF_dynein_reg"/>
</dbReference>
<accession>A0A1E7JX48</accession>
<evidence type="ECO:0000256" key="3">
    <source>
        <dbReference type="ARBA" id="ARBA00022741"/>
    </source>
</evidence>
<dbReference type="InterPro" id="IPR020472">
    <property type="entry name" value="WD40_PAC1"/>
</dbReference>
<evidence type="ECO:0000256" key="2">
    <source>
        <dbReference type="ARBA" id="ARBA00022737"/>
    </source>
</evidence>
<dbReference type="Gene3D" id="2.130.10.10">
    <property type="entry name" value="YVTN repeat-like/Quinoprotein amine dehydrogenase"/>
    <property type="match status" value="3"/>
</dbReference>
<dbReference type="Pfam" id="PF00400">
    <property type="entry name" value="WD40"/>
    <property type="match status" value="7"/>
</dbReference>
<feature type="repeat" description="WD" evidence="5">
    <location>
        <begin position="727"/>
        <end position="752"/>
    </location>
</feature>
<evidence type="ECO:0000313" key="9">
    <source>
        <dbReference type="EMBL" id="OEU96247.1"/>
    </source>
</evidence>
<evidence type="ECO:0000259" key="8">
    <source>
        <dbReference type="PROSITE" id="PS50011"/>
    </source>
</evidence>
<evidence type="ECO:0000256" key="4">
    <source>
        <dbReference type="ARBA" id="ARBA00022840"/>
    </source>
</evidence>
<dbReference type="SMART" id="SM00220">
    <property type="entry name" value="S_TKc"/>
    <property type="match status" value="1"/>
</dbReference>
<keyword evidence="1 5" id="KW-0853">WD repeat</keyword>
<feature type="repeat" description="WD" evidence="5">
    <location>
        <begin position="517"/>
        <end position="558"/>
    </location>
</feature>
<keyword evidence="3 6" id="KW-0547">Nucleotide-binding</keyword>
<dbReference type="GO" id="GO:0005524">
    <property type="term" value="F:ATP binding"/>
    <property type="evidence" value="ECO:0007669"/>
    <property type="project" value="UniProtKB-UniRule"/>
</dbReference>
<dbReference type="PROSITE" id="PS50082">
    <property type="entry name" value="WD_REPEATS_2"/>
    <property type="match status" value="7"/>
</dbReference>
<dbReference type="CDD" id="cd00200">
    <property type="entry name" value="WD40"/>
    <property type="match status" value="1"/>
</dbReference>
<dbReference type="Pfam" id="PF00069">
    <property type="entry name" value="Pkinase"/>
    <property type="match status" value="1"/>
</dbReference>
<keyword evidence="4 6" id="KW-0067">ATP-binding</keyword>
<feature type="repeat" description="WD" evidence="5">
    <location>
        <begin position="768"/>
        <end position="802"/>
    </location>
</feature>
<dbReference type="InterPro" id="IPR011009">
    <property type="entry name" value="Kinase-like_dom_sf"/>
</dbReference>
<dbReference type="PATRIC" id="fig|1075402.3.peg.459"/>
<dbReference type="Gene3D" id="3.30.200.20">
    <property type="entry name" value="Phosphorylase Kinase, domain 1"/>
    <property type="match status" value="1"/>
</dbReference>
<organism evidence="9 10">
    <name type="scientific">Streptomyces oceani</name>
    <dbReference type="NCBI Taxonomy" id="1075402"/>
    <lineage>
        <taxon>Bacteria</taxon>
        <taxon>Bacillati</taxon>
        <taxon>Actinomycetota</taxon>
        <taxon>Actinomycetes</taxon>
        <taxon>Kitasatosporales</taxon>
        <taxon>Streptomycetaceae</taxon>
        <taxon>Streptomyces</taxon>
    </lineage>
</organism>
<protein>
    <recommendedName>
        <fullName evidence="8">Protein kinase domain-containing protein</fullName>
    </recommendedName>
</protein>
<dbReference type="PROSITE" id="PS50294">
    <property type="entry name" value="WD_REPEATS_REGION"/>
    <property type="match status" value="7"/>
</dbReference>
<dbReference type="RefSeq" id="WP_070198322.1">
    <property type="nucleotide sequence ID" value="NZ_LJGU01000145.1"/>
</dbReference>
<dbReference type="SMART" id="SM00320">
    <property type="entry name" value="WD40"/>
    <property type="match status" value="7"/>
</dbReference>
<dbReference type="PROSITE" id="PS00108">
    <property type="entry name" value="PROTEIN_KINASE_ST"/>
    <property type="match status" value="1"/>
</dbReference>
<dbReference type="Proteomes" id="UP000176101">
    <property type="component" value="Unassembled WGS sequence"/>
</dbReference>
<keyword evidence="10" id="KW-1185">Reference proteome</keyword>
<sequence length="802" mass="82190">MAEEEAGSGAGEPVSVFRQLETNDPAQVGDYTLVARLGAGGMGMVYLSHSPAGRPVAIKVIRPELADDPEFRHRFRREVTAAQRVHGLYTAPVIDSEIDSAPLWLATAFVPGPTLAAAVSQHGTLPVSAVLLLAAGVAEALQAVHAEGIVHRDLKASNVLLAADGPRVIDFGIARAADATTLTNTGAAVGTPTFMSPEMAVNREVGPATDIFSLGQLVTYAAKGTPAFGRGQGYGVLYRIVHEEPDLAEVPEALLPLLNRCLTKDPAERPSPTEVIDLCRAASEDGMLRRSGNWLPDTVTVDITRHQDVPPQPLTDHQPTGEAEPTQSRSPGSAGDGPTGPGADEGRDTDNGASAIISASPPAPSADHSDADSTGDPAGKASRSDSLHSASTGLLESGVPESSPFSSSTDRAASGSSERHGSVSTETSGQPATDGETGISRKRRDPVAGNDSQHARADTPQPVRKSTRRRAILGIGATALAAALGTAAHIGLRDESEARNPQDAGPKEATAKATTTLTGHDNTAWSVAFSPDGKTLATGSGDETVRLWDVASGKSTATLTGHEDAVDSVAFSPDGKTLATGGGGTVRLWDVASGKSTATLTGHEGAEVSVAFGPDGKTLATGSDDMVRLWDVASGKSTATLTGHDNWVVSVAFSSGGKTLASGSVDETVRLWDVASGKSTATLTGHNGAVAAVAFSPDGRTLATSGEVGDATVRLWDVASGKSIAALTGHDNWVASVAFAPDGKTLATGGYDAARLWDVAAGELTAALTDYDDSVTSVAFGPNGKTLATGTYDGRVRLWKVS</sequence>
<reference evidence="9 10" key="1">
    <citation type="journal article" date="2016" name="Front. Microbiol.">
        <title>Comparative Genomics Analysis of Streptomyces Species Reveals Their Adaptation to the Marine Environment and Their Diversity at the Genomic Level.</title>
        <authorList>
            <person name="Tian X."/>
            <person name="Zhang Z."/>
            <person name="Yang T."/>
            <person name="Chen M."/>
            <person name="Li J."/>
            <person name="Chen F."/>
            <person name="Yang J."/>
            <person name="Li W."/>
            <person name="Zhang B."/>
            <person name="Zhang Z."/>
            <person name="Wu J."/>
            <person name="Zhang C."/>
            <person name="Long L."/>
            <person name="Xiao J."/>
        </authorList>
    </citation>
    <scope>NUCLEOTIDE SEQUENCE [LARGE SCALE GENOMIC DNA]</scope>
    <source>
        <strain evidence="9 10">SCSIO 02100</strain>
    </source>
</reference>
<dbReference type="SUPFAM" id="SSF56112">
    <property type="entry name" value="Protein kinase-like (PK-like)"/>
    <property type="match status" value="1"/>
</dbReference>
<comment type="caution">
    <text evidence="9">The sequence shown here is derived from an EMBL/GenBank/DDBJ whole genome shotgun (WGS) entry which is preliminary data.</text>
</comment>
<dbReference type="Gene3D" id="1.10.510.10">
    <property type="entry name" value="Transferase(Phosphotransferase) domain 1"/>
    <property type="match status" value="1"/>
</dbReference>
<name>A0A1E7JX48_9ACTN</name>
<dbReference type="EMBL" id="LJGU01000145">
    <property type="protein sequence ID" value="OEU96247.1"/>
    <property type="molecule type" value="Genomic_DNA"/>
</dbReference>
<evidence type="ECO:0000256" key="6">
    <source>
        <dbReference type="PROSITE-ProRule" id="PRU10141"/>
    </source>
</evidence>
<dbReference type="OrthoDB" id="951193at2"/>
<feature type="region of interest" description="Disordered" evidence="7">
    <location>
        <begin position="303"/>
        <end position="467"/>
    </location>
</feature>
<feature type="repeat" description="WD" evidence="5">
    <location>
        <begin position="683"/>
        <end position="726"/>
    </location>
</feature>
<evidence type="ECO:0000256" key="5">
    <source>
        <dbReference type="PROSITE-ProRule" id="PRU00221"/>
    </source>
</evidence>
<dbReference type="InterPro" id="IPR000719">
    <property type="entry name" value="Prot_kinase_dom"/>
</dbReference>
<dbReference type="PRINTS" id="PR00320">
    <property type="entry name" value="GPROTEINBRPT"/>
</dbReference>
<gene>
    <name evidence="9" type="ORF">AN216_21370</name>
</gene>
<feature type="compositionally biased region" description="Low complexity" evidence="7">
    <location>
        <begin position="396"/>
        <end position="416"/>
    </location>
</feature>
<dbReference type="InterPro" id="IPR015943">
    <property type="entry name" value="WD40/YVTN_repeat-like_dom_sf"/>
</dbReference>
<evidence type="ECO:0000256" key="1">
    <source>
        <dbReference type="ARBA" id="ARBA00022574"/>
    </source>
</evidence>
<feature type="repeat" description="WD" evidence="5">
    <location>
        <begin position="559"/>
        <end position="599"/>
    </location>
</feature>